<dbReference type="SUPFAM" id="SSF52540">
    <property type="entry name" value="P-loop containing nucleoside triphosphate hydrolases"/>
    <property type="match status" value="1"/>
</dbReference>
<dbReference type="EMBL" id="ML769544">
    <property type="protein sequence ID" value="KAE9394761.1"/>
    <property type="molecule type" value="Genomic_DNA"/>
</dbReference>
<dbReference type="Proteomes" id="UP000799118">
    <property type="component" value="Unassembled WGS sequence"/>
</dbReference>
<dbReference type="Pfam" id="PF24883">
    <property type="entry name" value="NPHP3_N"/>
    <property type="match status" value="1"/>
</dbReference>
<feature type="domain" description="Nephrocystin 3-like N-terminal" evidence="2">
    <location>
        <begin position="12"/>
        <end position="169"/>
    </location>
</feature>
<evidence type="ECO:0000313" key="4">
    <source>
        <dbReference type="Proteomes" id="UP000799118"/>
    </source>
</evidence>
<evidence type="ECO:0000256" key="1">
    <source>
        <dbReference type="ARBA" id="ARBA00022737"/>
    </source>
</evidence>
<dbReference type="AlphaFoldDB" id="A0A6A4H9N1"/>
<keyword evidence="1" id="KW-0677">Repeat</keyword>
<accession>A0A6A4H9N1</accession>
<gene>
    <name evidence="3" type="ORF">BT96DRAFT_181262</name>
</gene>
<name>A0A6A4H9N1_9AGAR</name>
<sequence>MPGTRKETLQLITHWIANGEQSVLWIHGLAGTGKSSLMGSLSDVALEMGLVSWLGAFIRFDRFKYSDPTLFVKTLAYELAKFDDRLAKAIVDAVPKRMASHTQLATQFSELVLAPLEVCTAEMKDEGPVVILVDGVDECEKGGKRSELLQILASGFGKQSFVRLIVASRMEEDIKKTLRRNPHIHVIALDTGSVETTGDIKHFIETSLLEIGEDDTEFQEFCLATNASLQLADRASGLFIWASTIIAFIAHLPMERISRILQTDVPTTALKALTTLYQVALTSVADETGDEDIKPSICALLGSIIVGTNQSEGISLSVLEGILPHIGIKHVRSLVDKMGSVVAHDFQGNLRLIHKSFDDFLMDKERCGNDWYIELEAHRQSFTIACLRRLSSWYEDTQIVNRFKYESERHKVVQQDIDAHFIDVDIAYASNNWYLYALSCNNVSQNLTLVKLLEDIFTNYLLRWVEDHIGTLLPRSLFWA</sequence>
<evidence type="ECO:0000259" key="2">
    <source>
        <dbReference type="Pfam" id="PF24883"/>
    </source>
</evidence>
<reference evidence="3" key="1">
    <citation type="journal article" date="2019" name="Environ. Microbiol.">
        <title>Fungal ecological strategies reflected in gene transcription - a case study of two litter decomposers.</title>
        <authorList>
            <person name="Barbi F."/>
            <person name="Kohler A."/>
            <person name="Barry K."/>
            <person name="Baskaran P."/>
            <person name="Daum C."/>
            <person name="Fauchery L."/>
            <person name="Ihrmark K."/>
            <person name="Kuo A."/>
            <person name="LaButti K."/>
            <person name="Lipzen A."/>
            <person name="Morin E."/>
            <person name="Grigoriev I.V."/>
            <person name="Henrissat B."/>
            <person name="Lindahl B."/>
            <person name="Martin F."/>
        </authorList>
    </citation>
    <scope>NUCLEOTIDE SEQUENCE</scope>
    <source>
        <strain evidence="3">JB14</strain>
    </source>
</reference>
<dbReference type="InterPro" id="IPR056884">
    <property type="entry name" value="NPHP3-like_N"/>
</dbReference>
<organism evidence="3 4">
    <name type="scientific">Gymnopus androsaceus JB14</name>
    <dbReference type="NCBI Taxonomy" id="1447944"/>
    <lineage>
        <taxon>Eukaryota</taxon>
        <taxon>Fungi</taxon>
        <taxon>Dikarya</taxon>
        <taxon>Basidiomycota</taxon>
        <taxon>Agaricomycotina</taxon>
        <taxon>Agaricomycetes</taxon>
        <taxon>Agaricomycetidae</taxon>
        <taxon>Agaricales</taxon>
        <taxon>Marasmiineae</taxon>
        <taxon>Omphalotaceae</taxon>
        <taxon>Gymnopus</taxon>
    </lineage>
</organism>
<dbReference type="InterPro" id="IPR027417">
    <property type="entry name" value="P-loop_NTPase"/>
</dbReference>
<dbReference type="PANTHER" id="PTHR10039:SF17">
    <property type="entry name" value="FUNGAL STAND N-TERMINAL GOODBYE DOMAIN-CONTAINING PROTEIN-RELATED"/>
    <property type="match status" value="1"/>
</dbReference>
<dbReference type="OrthoDB" id="3038309at2759"/>
<evidence type="ECO:0000313" key="3">
    <source>
        <dbReference type="EMBL" id="KAE9394761.1"/>
    </source>
</evidence>
<proteinExistence type="predicted"/>
<dbReference type="Gene3D" id="3.40.50.300">
    <property type="entry name" value="P-loop containing nucleotide triphosphate hydrolases"/>
    <property type="match status" value="1"/>
</dbReference>
<dbReference type="PANTHER" id="PTHR10039">
    <property type="entry name" value="AMELOGENIN"/>
    <property type="match status" value="1"/>
</dbReference>
<keyword evidence="4" id="KW-1185">Reference proteome</keyword>
<protein>
    <recommendedName>
        <fullName evidence="2">Nephrocystin 3-like N-terminal domain-containing protein</fullName>
    </recommendedName>
</protein>